<dbReference type="EMBL" id="GGFJ01014813">
    <property type="protein sequence ID" value="MBW63954.1"/>
    <property type="molecule type" value="Transcribed_RNA"/>
</dbReference>
<proteinExistence type="predicted"/>
<reference evidence="2" key="1">
    <citation type="submission" date="2018-01" db="EMBL/GenBank/DDBJ databases">
        <title>An insight into the sialome of Amazonian anophelines.</title>
        <authorList>
            <person name="Ribeiro J.M."/>
            <person name="Scarpassa V."/>
            <person name="Calvo E."/>
        </authorList>
    </citation>
    <scope>NUCLEOTIDE SEQUENCE</scope>
    <source>
        <tissue evidence="2">Salivary glands</tissue>
    </source>
</reference>
<feature type="signal peptide" evidence="1">
    <location>
        <begin position="1"/>
        <end position="17"/>
    </location>
</feature>
<evidence type="ECO:0000313" key="2">
    <source>
        <dbReference type="EMBL" id="MBW63954.1"/>
    </source>
</evidence>
<dbReference type="AlphaFoldDB" id="A0A2M4CF57"/>
<feature type="chain" id="PRO_5014623738" evidence="1">
    <location>
        <begin position="18"/>
        <end position="67"/>
    </location>
</feature>
<organism evidence="2">
    <name type="scientific">Anopheles marajoara</name>
    <dbReference type="NCBI Taxonomy" id="58244"/>
    <lineage>
        <taxon>Eukaryota</taxon>
        <taxon>Metazoa</taxon>
        <taxon>Ecdysozoa</taxon>
        <taxon>Arthropoda</taxon>
        <taxon>Hexapoda</taxon>
        <taxon>Insecta</taxon>
        <taxon>Pterygota</taxon>
        <taxon>Neoptera</taxon>
        <taxon>Endopterygota</taxon>
        <taxon>Diptera</taxon>
        <taxon>Nematocera</taxon>
        <taxon>Culicoidea</taxon>
        <taxon>Culicidae</taxon>
        <taxon>Anophelinae</taxon>
        <taxon>Anopheles</taxon>
    </lineage>
</organism>
<protein>
    <submittedName>
        <fullName evidence="2">Putative secreted protein</fullName>
    </submittedName>
</protein>
<keyword evidence="1" id="KW-0732">Signal</keyword>
<sequence>MWTKMDLVCLFLPLAKSVEFQQQAHTSRISHCEGTCGKKCYCFRNKATKPWNAGFSMAVITNIWSSS</sequence>
<accession>A0A2M4CF57</accession>
<name>A0A2M4CF57_9DIPT</name>
<evidence type="ECO:0000256" key="1">
    <source>
        <dbReference type="SAM" id="SignalP"/>
    </source>
</evidence>